<feature type="non-terminal residue" evidence="1">
    <location>
        <position position="84"/>
    </location>
</feature>
<comment type="caution">
    <text evidence="1">The sequence shown here is derived from an EMBL/GenBank/DDBJ whole genome shotgun (WGS) entry which is preliminary data.</text>
</comment>
<organism evidence="1 2">
    <name type="scientific">Orchesella dallaii</name>
    <dbReference type="NCBI Taxonomy" id="48710"/>
    <lineage>
        <taxon>Eukaryota</taxon>
        <taxon>Metazoa</taxon>
        <taxon>Ecdysozoa</taxon>
        <taxon>Arthropoda</taxon>
        <taxon>Hexapoda</taxon>
        <taxon>Collembola</taxon>
        <taxon>Entomobryomorpha</taxon>
        <taxon>Entomobryoidea</taxon>
        <taxon>Orchesellidae</taxon>
        <taxon>Orchesellinae</taxon>
        <taxon>Orchesella</taxon>
    </lineage>
</organism>
<gene>
    <name evidence="1" type="ORF">ODALV1_LOCUS22539</name>
</gene>
<keyword evidence="2" id="KW-1185">Reference proteome</keyword>
<protein>
    <submittedName>
        <fullName evidence="1">Uncharacterized protein</fullName>
    </submittedName>
</protein>
<sequence length="84" mass="9940">MLILQRPCFRSKKGKENHSLLLTLGSRLDWNKVTMNEWSKWDYEKGFTLPRINVFDMTSHFFYPIRQLGPGKPYGFSMLIDPNT</sequence>
<dbReference type="EMBL" id="CAXLJM020000075">
    <property type="protein sequence ID" value="CAL8128774.1"/>
    <property type="molecule type" value="Genomic_DNA"/>
</dbReference>
<evidence type="ECO:0000313" key="2">
    <source>
        <dbReference type="Proteomes" id="UP001642540"/>
    </source>
</evidence>
<evidence type="ECO:0000313" key="1">
    <source>
        <dbReference type="EMBL" id="CAL8128774.1"/>
    </source>
</evidence>
<accession>A0ABP1RIB9</accession>
<dbReference type="Proteomes" id="UP001642540">
    <property type="component" value="Unassembled WGS sequence"/>
</dbReference>
<reference evidence="1 2" key="1">
    <citation type="submission" date="2024-08" db="EMBL/GenBank/DDBJ databases">
        <authorList>
            <person name="Cucini C."/>
            <person name="Frati F."/>
        </authorList>
    </citation>
    <scope>NUCLEOTIDE SEQUENCE [LARGE SCALE GENOMIC DNA]</scope>
</reference>
<name>A0ABP1RIB9_9HEXA</name>
<proteinExistence type="predicted"/>